<dbReference type="EMBL" id="RWHX01000050">
    <property type="protein sequence ID" value="RSK76421.1"/>
    <property type="molecule type" value="Genomic_DNA"/>
</dbReference>
<gene>
    <name evidence="2" type="ORF">EJE83_21115</name>
    <name evidence="3" type="ORF">PAP18089_03713</name>
</gene>
<organism evidence="3 5">
    <name type="scientific">Pandoraea apista</name>
    <dbReference type="NCBI Taxonomy" id="93218"/>
    <lineage>
        <taxon>Bacteria</taxon>
        <taxon>Pseudomonadati</taxon>
        <taxon>Pseudomonadota</taxon>
        <taxon>Betaproteobacteria</taxon>
        <taxon>Burkholderiales</taxon>
        <taxon>Burkholderiaceae</taxon>
        <taxon>Pandoraea</taxon>
    </lineage>
</organism>
<sequence>MQRTLITSALVSAMLALSAGSAFASDAFDGPSEFSWVPQTSALSRAQVREELIQAQQAGLVVQHDAVYPKAAPSAQPVSAGAPVTMGSVGGLQRAGTTYFGS</sequence>
<dbReference type="Proteomes" id="UP000364291">
    <property type="component" value="Unassembled WGS sequence"/>
</dbReference>
<evidence type="ECO:0000256" key="1">
    <source>
        <dbReference type="SAM" id="SignalP"/>
    </source>
</evidence>
<dbReference type="RefSeq" id="WP_042113431.1">
    <property type="nucleotide sequence ID" value="NZ_CABPSX010000008.1"/>
</dbReference>
<dbReference type="EMBL" id="CABPSX010000008">
    <property type="protein sequence ID" value="VVG72713.1"/>
    <property type="molecule type" value="Genomic_DNA"/>
</dbReference>
<reference evidence="3 5" key="2">
    <citation type="submission" date="2019-08" db="EMBL/GenBank/DDBJ databases">
        <authorList>
            <person name="Peeters C."/>
        </authorList>
    </citation>
    <scope>NUCLEOTIDE SEQUENCE [LARGE SCALE GENOMIC DNA]</scope>
    <source>
        <strain evidence="3 5">LMG 18089</strain>
    </source>
</reference>
<keyword evidence="1" id="KW-0732">Signal</keyword>
<evidence type="ECO:0000313" key="3">
    <source>
        <dbReference type="EMBL" id="VVG72713.1"/>
    </source>
</evidence>
<reference evidence="2 4" key="1">
    <citation type="submission" date="2018-12" db="EMBL/GenBank/DDBJ databases">
        <title>Whole genome sequence of a Pandoraea apista isolate from a patient with cystic fibrosis.</title>
        <authorList>
            <person name="Kenna D.T."/>
            <person name="Turton J.F."/>
        </authorList>
    </citation>
    <scope>NUCLEOTIDE SEQUENCE [LARGE SCALE GENOMIC DNA]</scope>
    <source>
        <strain evidence="2 4">Pa13324</strain>
    </source>
</reference>
<dbReference type="InterPro" id="IPR025421">
    <property type="entry name" value="DUF4148"/>
</dbReference>
<feature type="signal peptide" evidence="1">
    <location>
        <begin position="1"/>
        <end position="24"/>
    </location>
</feature>
<dbReference type="GeneID" id="47012481"/>
<accession>A0A0B5FE15</accession>
<evidence type="ECO:0000313" key="5">
    <source>
        <dbReference type="Proteomes" id="UP000364291"/>
    </source>
</evidence>
<proteinExistence type="predicted"/>
<dbReference type="Proteomes" id="UP000270216">
    <property type="component" value="Unassembled WGS sequence"/>
</dbReference>
<dbReference type="KEGG" id="papi:SG18_07345"/>
<dbReference type="AlphaFoldDB" id="A0A0B5FE15"/>
<dbReference type="Pfam" id="PF13663">
    <property type="entry name" value="DUF4148"/>
    <property type="match status" value="1"/>
</dbReference>
<dbReference type="OrthoDB" id="8945295at2"/>
<keyword evidence="4" id="KW-1185">Reference proteome</keyword>
<protein>
    <submittedName>
        <fullName evidence="2">DUF4148 domain-containing protein</fullName>
    </submittedName>
</protein>
<name>A0A0B5FE15_9BURK</name>
<evidence type="ECO:0000313" key="2">
    <source>
        <dbReference type="EMBL" id="RSK76421.1"/>
    </source>
</evidence>
<evidence type="ECO:0000313" key="4">
    <source>
        <dbReference type="Proteomes" id="UP000270216"/>
    </source>
</evidence>
<feature type="chain" id="PRO_5014508831" evidence="1">
    <location>
        <begin position="25"/>
        <end position="102"/>
    </location>
</feature>